<keyword evidence="2" id="KW-0238">DNA-binding</keyword>
<gene>
    <name evidence="5" type="ORF">BREV_BREV_00266</name>
</gene>
<name>A0A7Z8Y4H9_9CAUL</name>
<feature type="domain" description="HTH hxlR-type" evidence="4">
    <location>
        <begin position="11"/>
        <end position="108"/>
    </location>
</feature>
<dbReference type="InterPro" id="IPR036390">
    <property type="entry name" value="WH_DNA-bd_sf"/>
</dbReference>
<dbReference type="EMBL" id="UXHF01000003">
    <property type="protein sequence ID" value="VDC50519.1"/>
    <property type="molecule type" value="Genomic_DNA"/>
</dbReference>
<comment type="caution">
    <text evidence="5">The sequence shown here is derived from an EMBL/GenBank/DDBJ whole genome shotgun (WGS) entry which is preliminary data.</text>
</comment>
<accession>A0A7Z8Y4H9</accession>
<dbReference type="InterPro" id="IPR036388">
    <property type="entry name" value="WH-like_DNA-bd_sf"/>
</dbReference>
<dbReference type="PANTHER" id="PTHR33204">
    <property type="entry name" value="TRANSCRIPTIONAL REGULATOR, MARR FAMILY"/>
    <property type="match status" value="1"/>
</dbReference>
<dbReference type="PROSITE" id="PS51118">
    <property type="entry name" value="HTH_HXLR"/>
    <property type="match status" value="1"/>
</dbReference>
<dbReference type="RefSeq" id="WP_154725322.1">
    <property type="nucleotide sequence ID" value="NZ_UXHF01000003.1"/>
</dbReference>
<dbReference type="Proteomes" id="UP000289220">
    <property type="component" value="Unassembled WGS sequence"/>
</dbReference>
<keyword evidence="6" id="KW-1185">Reference proteome</keyword>
<dbReference type="Gene3D" id="1.10.10.10">
    <property type="entry name" value="Winged helix-like DNA-binding domain superfamily/Winged helix DNA-binding domain"/>
    <property type="match status" value="1"/>
</dbReference>
<organism evidence="5 6">
    <name type="scientific">Brevundimonas mediterranea</name>
    <dbReference type="NCBI Taxonomy" id="74329"/>
    <lineage>
        <taxon>Bacteria</taxon>
        <taxon>Pseudomonadati</taxon>
        <taxon>Pseudomonadota</taxon>
        <taxon>Alphaproteobacteria</taxon>
        <taxon>Caulobacterales</taxon>
        <taxon>Caulobacteraceae</taxon>
        <taxon>Brevundimonas</taxon>
    </lineage>
</organism>
<protein>
    <submittedName>
        <fullName evidence="5">Putative HTH-type transcriptional regulator</fullName>
    </submittedName>
</protein>
<evidence type="ECO:0000313" key="6">
    <source>
        <dbReference type="Proteomes" id="UP000289220"/>
    </source>
</evidence>
<evidence type="ECO:0000256" key="1">
    <source>
        <dbReference type="ARBA" id="ARBA00023015"/>
    </source>
</evidence>
<evidence type="ECO:0000256" key="3">
    <source>
        <dbReference type="ARBA" id="ARBA00023163"/>
    </source>
</evidence>
<reference evidence="5 6" key="1">
    <citation type="submission" date="2018-11" db="EMBL/GenBank/DDBJ databases">
        <authorList>
            <person name="Peiro R."/>
            <person name="Begona"/>
            <person name="Cbmso G."/>
            <person name="Lopez M."/>
            <person name="Gonzalez S."/>
            <person name="Sacristan E."/>
            <person name="Castillo E."/>
        </authorList>
    </citation>
    <scope>NUCLEOTIDE SEQUENCE [LARGE SCALE GENOMIC DNA]</scope>
    <source>
        <strain evidence="5">Brev_genome</strain>
    </source>
</reference>
<dbReference type="InterPro" id="IPR002577">
    <property type="entry name" value="HTH_HxlR"/>
</dbReference>
<sequence>MKWETLSEEPCSVARTSAVIGDRWTVLILREAFTGARRFDDFQAALGISRTIVTDRLALLTGEGVLERIAYQDRPPRFEYRLTDKGRELHPVLLAMFHWGDRHYAGEAGPPLVLQHSGCGHDFHAVSICSECAAPLTPETVEVRAGPGYHSVPRRERRKTA</sequence>
<keyword evidence="3" id="KW-0804">Transcription</keyword>
<dbReference type="AlphaFoldDB" id="A0A7Z8Y4H9"/>
<proteinExistence type="predicted"/>
<evidence type="ECO:0000256" key="2">
    <source>
        <dbReference type="ARBA" id="ARBA00023125"/>
    </source>
</evidence>
<dbReference type="Pfam" id="PF01638">
    <property type="entry name" value="HxlR"/>
    <property type="match status" value="1"/>
</dbReference>
<keyword evidence="1" id="KW-0805">Transcription regulation</keyword>
<evidence type="ECO:0000313" key="5">
    <source>
        <dbReference type="EMBL" id="VDC50519.1"/>
    </source>
</evidence>
<dbReference type="GO" id="GO:0003677">
    <property type="term" value="F:DNA binding"/>
    <property type="evidence" value="ECO:0007669"/>
    <property type="project" value="UniProtKB-KW"/>
</dbReference>
<evidence type="ECO:0000259" key="4">
    <source>
        <dbReference type="PROSITE" id="PS51118"/>
    </source>
</evidence>
<dbReference type="PANTHER" id="PTHR33204:SF36">
    <property type="entry name" value="TRANSCRIPTIONAL REGULATORY PROTEIN"/>
    <property type="match status" value="1"/>
</dbReference>
<dbReference type="SUPFAM" id="SSF46785">
    <property type="entry name" value="Winged helix' DNA-binding domain"/>
    <property type="match status" value="1"/>
</dbReference>